<dbReference type="SUPFAM" id="SSF53732">
    <property type="entry name" value="Aconitase iron-sulfur domain"/>
    <property type="match status" value="1"/>
</dbReference>
<keyword evidence="1" id="KW-0479">Metal-binding</keyword>
<feature type="non-terminal residue" evidence="5">
    <location>
        <position position="236"/>
    </location>
</feature>
<evidence type="ECO:0000256" key="2">
    <source>
        <dbReference type="ARBA" id="ARBA00023004"/>
    </source>
</evidence>
<evidence type="ECO:0000256" key="3">
    <source>
        <dbReference type="ARBA" id="ARBA00023014"/>
    </source>
</evidence>
<dbReference type="InterPro" id="IPR015931">
    <property type="entry name" value="Acnase/IPM_dHydase_lsu_aba_1/3"/>
</dbReference>
<organism evidence="5">
    <name type="scientific">marine sediment metagenome</name>
    <dbReference type="NCBI Taxonomy" id="412755"/>
    <lineage>
        <taxon>unclassified sequences</taxon>
        <taxon>metagenomes</taxon>
        <taxon>ecological metagenomes</taxon>
    </lineage>
</organism>
<dbReference type="Gene3D" id="6.10.190.10">
    <property type="match status" value="1"/>
</dbReference>
<evidence type="ECO:0000256" key="1">
    <source>
        <dbReference type="ARBA" id="ARBA00022723"/>
    </source>
</evidence>
<dbReference type="InterPro" id="IPR036008">
    <property type="entry name" value="Aconitase_4Fe-4S_dom"/>
</dbReference>
<dbReference type="InterPro" id="IPR001030">
    <property type="entry name" value="Acoase/IPM_deHydtase_lsu_aba"/>
</dbReference>
<dbReference type="InterPro" id="IPR018136">
    <property type="entry name" value="Aconitase_4Fe-4S_BS"/>
</dbReference>
<gene>
    <name evidence="5" type="ORF">S01H4_21877</name>
</gene>
<dbReference type="PROSITE" id="PS01244">
    <property type="entry name" value="ACONITASE_2"/>
    <property type="match status" value="1"/>
</dbReference>
<comment type="caution">
    <text evidence="5">The sequence shown here is derived from an EMBL/GenBank/DDBJ whole genome shotgun (WGS) entry which is preliminary data.</text>
</comment>
<protein>
    <recommendedName>
        <fullName evidence="4">Aconitase/3-isopropylmalate dehydratase large subunit alpha/beta/alpha domain-containing protein</fullName>
    </recommendedName>
</protein>
<evidence type="ECO:0000313" key="5">
    <source>
        <dbReference type="EMBL" id="GAG83222.1"/>
    </source>
</evidence>
<sequence>MIGAGLLARNAVHKGLRSKPWVKTSLAPGSRVVSDYLELAGLMPYLEALGFHVVGYGCTTCIGNSGPLPPHITRTIEENQLVTAAVLSGNRNYEARINPYVRANYLASPILVVAYALAGTVEIDLSSEPIGTDSNDNEVYLSDLWPDREEIDELVAQTVHADLFKGEYASVFTGEEEWDRLKVPGGELYEWDPGSTYIREPPFFIDLPSDPPPLSDIADARVLAIFGDTLTTDHIS</sequence>
<dbReference type="InterPro" id="IPR006249">
    <property type="entry name" value="Aconitase/IRP2"/>
</dbReference>
<dbReference type="AlphaFoldDB" id="X1BPV4"/>
<name>X1BPV4_9ZZZZ</name>
<dbReference type="Pfam" id="PF00330">
    <property type="entry name" value="Aconitase"/>
    <property type="match status" value="1"/>
</dbReference>
<dbReference type="GO" id="GO:0051536">
    <property type="term" value="F:iron-sulfur cluster binding"/>
    <property type="evidence" value="ECO:0007669"/>
    <property type="project" value="UniProtKB-KW"/>
</dbReference>
<dbReference type="Gene3D" id="3.30.499.10">
    <property type="entry name" value="Aconitase, domain 3"/>
    <property type="match status" value="1"/>
</dbReference>
<keyword evidence="2" id="KW-0408">Iron</keyword>
<proteinExistence type="predicted"/>
<dbReference type="GO" id="GO:0046872">
    <property type="term" value="F:metal ion binding"/>
    <property type="evidence" value="ECO:0007669"/>
    <property type="project" value="UniProtKB-KW"/>
</dbReference>
<dbReference type="SUPFAM" id="SSF52016">
    <property type="entry name" value="LeuD/IlvD-like"/>
    <property type="match status" value="1"/>
</dbReference>
<keyword evidence="3" id="KW-0411">Iron-sulfur</keyword>
<evidence type="ECO:0000259" key="4">
    <source>
        <dbReference type="Pfam" id="PF00330"/>
    </source>
</evidence>
<reference evidence="5" key="1">
    <citation type="journal article" date="2014" name="Front. Microbiol.">
        <title>High frequency of phylogenetically diverse reductive dehalogenase-homologous genes in deep subseafloor sedimentary metagenomes.</title>
        <authorList>
            <person name="Kawai M."/>
            <person name="Futagami T."/>
            <person name="Toyoda A."/>
            <person name="Takaki Y."/>
            <person name="Nishi S."/>
            <person name="Hori S."/>
            <person name="Arai W."/>
            <person name="Tsubouchi T."/>
            <person name="Morono Y."/>
            <person name="Uchiyama I."/>
            <person name="Ito T."/>
            <person name="Fujiyama A."/>
            <person name="Inagaki F."/>
            <person name="Takami H."/>
        </authorList>
    </citation>
    <scope>NUCLEOTIDE SEQUENCE</scope>
    <source>
        <strain evidence="5">Expedition CK06-06</strain>
    </source>
</reference>
<accession>X1BPV4</accession>
<feature type="domain" description="Aconitase/3-isopropylmalate dehydratase large subunit alpha/beta/alpha" evidence="4">
    <location>
        <begin position="2"/>
        <end position="119"/>
    </location>
</feature>
<dbReference type="PANTHER" id="PTHR11670">
    <property type="entry name" value="ACONITASE/IRON-RESPONSIVE ELEMENT FAMILY MEMBER"/>
    <property type="match status" value="1"/>
</dbReference>
<dbReference type="EMBL" id="BART01009959">
    <property type="protein sequence ID" value="GAG83222.1"/>
    <property type="molecule type" value="Genomic_DNA"/>
</dbReference>